<dbReference type="AlphaFoldDB" id="A0AAV5VZT1"/>
<sequence>SYNFKNPGCVAFACMHVTCFECFYSSEYDGSTLSLLRCKFCNKPIDRNRDRQVPYLNDLINSMDPEFLCVTCKKFHPIRTISRILVVWPLRACTLLASNAFIPLNTMAPLYLCCDANSAINRSIEIATVKFLISMV</sequence>
<feature type="non-terminal residue" evidence="1">
    <location>
        <position position="1"/>
    </location>
</feature>
<proteinExistence type="predicted"/>
<accession>A0AAV5VZT1</accession>
<reference evidence="1" key="1">
    <citation type="submission" date="2023-10" db="EMBL/GenBank/DDBJ databases">
        <title>Genome assembly of Pristionchus species.</title>
        <authorList>
            <person name="Yoshida K."/>
            <person name="Sommer R.J."/>
        </authorList>
    </citation>
    <scope>NUCLEOTIDE SEQUENCE</scope>
    <source>
        <strain evidence="1">RS5133</strain>
    </source>
</reference>
<dbReference type="Proteomes" id="UP001432322">
    <property type="component" value="Unassembled WGS sequence"/>
</dbReference>
<organism evidence="1 2">
    <name type="scientific">Pristionchus fissidentatus</name>
    <dbReference type="NCBI Taxonomy" id="1538716"/>
    <lineage>
        <taxon>Eukaryota</taxon>
        <taxon>Metazoa</taxon>
        <taxon>Ecdysozoa</taxon>
        <taxon>Nematoda</taxon>
        <taxon>Chromadorea</taxon>
        <taxon>Rhabditida</taxon>
        <taxon>Rhabditina</taxon>
        <taxon>Diplogasteromorpha</taxon>
        <taxon>Diplogasteroidea</taxon>
        <taxon>Neodiplogasteridae</taxon>
        <taxon>Pristionchus</taxon>
    </lineage>
</organism>
<comment type="caution">
    <text evidence="1">The sequence shown here is derived from an EMBL/GenBank/DDBJ whole genome shotgun (WGS) entry which is preliminary data.</text>
</comment>
<feature type="non-terminal residue" evidence="1">
    <location>
        <position position="136"/>
    </location>
</feature>
<protein>
    <submittedName>
        <fullName evidence="1">Uncharacterized protein</fullName>
    </submittedName>
</protein>
<keyword evidence="2" id="KW-1185">Reference proteome</keyword>
<evidence type="ECO:0000313" key="1">
    <source>
        <dbReference type="EMBL" id="GMT23427.1"/>
    </source>
</evidence>
<evidence type="ECO:0000313" key="2">
    <source>
        <dbReference type="Proteomes" id="UP001432322"/>
    </source>
</evidence>
<gene>
    <name evidence="1" type="ORF">PFISCL1PPCAC_14724</name>
</gene>
<dbReference type="EMBL" id="BTSY01000004">
    <property type="protein sequence ID" value="GMT23427.1"/>
    <property type="molecule type" value="Genomic_DNA"/>
</dbReference>
<name>A0AAV5VZT1_9BILA</name>